<comment type="pathway">
    <text evidence="1">Protein modification; protein ubiquitination.</text>
</comment>
<evidence type="ECO:0000313" key="4">
    <source>
        <dbReference type="Proteomes" id="UP001633002"/>
    </source>
</evidence>
<comment type="caution">
    <text evidence="3">The sequence shown here is derived from an EMBL/GenBank/DDBJ whole genome shotgun (WGS) entry which is preliminary data.</text>
</comment>
<feature type="domain" description="BTB" evidence="2">
    <location>
        <begin position="67"/>
        <end position="137"/>
    </location>
</feature>
<evidence type="ECO:0000313" key="3">
    <source>
        <dbReference type="EMBL" id="KAL3682564.1"/>
    </source>
</evidence>
<dbReference type="EMBL" id="JBJQOH010000006">
    <property type="protein sequence ID" value="KAL3682564.1"/>
    <property type="molecule type" value="Genomic_DNA"/>
</dbReference>
<accession>A0ABD3GZI9</accession>
<dbReference type="PROSITE" id="PS50097">
    <property type="entry name" value="BTB"/>
    <property type="match status" value="1"/>
</dbReference>
<dbReference type="SMART" id="SM00225">
    <property type="entry name" value="BTB"/>
    <property type="match status" value="1"/>
</dbReference>
<name>A0ABD3GZI9_9MARC</name>
<protein>
    <recommendedName>
        <fullName evidence="2">BTB domain-containing protein</fullName>
    </recommendedName>
</protein>
<dbReference type="Pfam" id="PF00651">
    <property type="entry name" value="BTB"/>
    <property type="match status" value="1"/>
</dbReference>
<dbReference type="InterPro" id="IPR011333">
    <property type="entry name" value="SKP1/BTB/POZ_sf"/>
</dbReference>
<dbReference type="PANTHER" id="PTHR24413">
    <property type="entry name" value="SPECKLE-TYPE POZ PROTEIN"/>
    <property type="match status" value="1"/>
</dbReference>
<keyword evidence="4" id="KW-1185">Reference proteome</keyword>
<sequence>MGLEDIDLRLESSNSNCGDCKIRERVCLDQSVVDTLNKKQKRLGEFEKKVLFLQALEPNPLSADFRGDVTLVGSDEEPVYAHRFILAGKSLVFRKMLDIDTNGKEKGNEIVRVDGASSPVLRLVVNYCYTAEIRFTEDAPAEKVLEVAHKFGIAGLKGVCESELSTSINKENFCNRLVLAHMCEARDLNGAVAKYFRATFEESYTILAERLCKSLAGSSPIVTELKTECEPHP</sequence>
<gene>
    <name evidence="3" type="ORF">R1sor_000586</name>
</gene>
<evidence type="ECO:0000256" key="1">
    <source>
        <dbReference type="ARBA" id="ARBA00004906"/>
    </source>
</evidence>
<dbReference type="CDD" id="cd18186">
    <property type="entry name" value="BTB_POZ_ZBTB_KLHL-like"/>
    <property type="match status" value="1"/>
</dbReference>
<organism evidence="3 4">
    <name type="scientific">Riccia sorocarpa</name>
    <dbReference type="NCBI Taxonomy" id="122646"/>
    <lineage>
        <taxon>Eukaryota</taxon>
        <taxon>Viridiplantae</taxon>
        <taxon>Streptophyta</taxon>
        <taxon>Embryophyta</taxon>
        <taxon>Marchantiophyta</taxon>
        <taxon>Marchantiopsida</taxon>
        <taxon>Marchantiidae</taxon>
        <taxon>Marchantiales</taxon>
        <taxon>Ricciaceae</taxon>
        <taxon>Riccia</taxon>
    </lineage>
</organism>
<dbReference type="Proteomes" id="UP001633002">
    <property type="component" value="Unassembled WGS sequence"/>
</dbReference>
<dbReference type="AlphaFoldDB" id="A0ABD3GZI9"/>
<dbReference type="InterPro" id="IPR000210">
    <property type="entry name" value="BTB/POZ_dom"/>
</dbReference>
<dbReference type="Gene3D" id="3.30.710.10">
    <property type="entry name" value="Potassium Channel Kv1.1, Chain A"/>
    <property type="match status" value="1"/>
</dbReference>
<reference evidence="3 4" key="1">
    <citation type="submission" date="2024-09" db="EMBL/GenBank/DDBJ databases">
        <title>Chromosome-scale assembly of Riccia sorocarpa.</title>
        <authorList>
            <person name="Paukszto L."/>
        </authorList>
    </citation>
    <scope>NUCLEOTIDE SEQUENCE [LARGE SCALE GENOMIC DNA]</scope>
    <source>
        <strain evidence="3">LP-2024</strain>
        <tissue evidence="3">Aerial parts of the thallus</tissue>
    </source>
</reference>
<dbReference type="SUPFAM" id="SSF54695">
    <property type="entry name" value="POZ domain"/>
    <property type="match status" value="1"/>
</dbReference>
<proteinExistence type="predicted"/>
<evidence type="ECO:0000259" key="2">
    <source>
        <dbReference type="PROSITE" id="PS50097"/>
    </source>
</evidence>